<dbReference type="AlphaFoldDB" id="A0A834T1F1"/>
<dbReference type="InterPro" id="IPR054722">
    <property type="entry name" value="PolX-like_BBD"/>
</dbReference>
<sequence length="613" mass="67485">MGDDNFLPWRMQALATIKGHRLYKYLLGEKHVPPRMVGCTYSYQIWNRLEEVYSNATLARERQLKNDLRNTKKGSSSMSKFVLKIKKVADALVAIGLPVSKHDHIEAILDGLGEDYEGFITSFSMRKDDYSVSEIEALLLAQEARVEKVKKHVENVSANVAQRGFSQNGRGQQNSFGNFIGGFQNGRGSFNQRGGFQNGGVNCYNRFNQSYTEATLAQFIGKNQGQTLQNKQSGSSSSPMEALLATSETVKQPYDGGEQVHIANGSGLAITHIGNSELISNSKALRLNQILHVPDVSKNLLSISKFAKDNGVYFEFHSNKCFVKSQGDNRVLLEGKIKKGLYLFDSLSFGHKVQSPISANTASAFVSSTNNSSIASSLSSSSSLGIWHCRLGHLALPIVKSVLTSCNLSVIFDETSFPFKNSKLSSSVSPESVSSFSMPSPLSLPLVLTPIDSTITTTQNLPNIDVQTNGLDGELRVSSTGTSAVVVPSFEPFAVVHNSQTSPSVPVAEVSTELVTEVSAVVNSHSMVTRSKAFRLSHCQMVVYYLLRLSISKISCSKQKWQHVTITRPDLSFLVNKVYQFMHEPKLVHWQAVKKILRYLQGTLDYGLSYTSY</sequence>
<dbReference type="Proteomes" id="UP000634136">
    <property type="component" value="Unassembled WGS sequence"/>
</dbReference>
<dbReference type="Pfam" id="PF14223">
    <property type="entry name" value="Retrotran_gag_2"/>
    <property type="match status" value="1"/>
</dbReference>
<keyword evidence="3" id="KW-1185">Reference proteome</keyword>
<dbReference type="PANTHER" id="PTHR47481:SF31">
    <property type="entry name" value="OS01G0873500 PROTEIN"/>
    <property type="match status" value="1"/>
</dbReference>
<dbReference type="EMBL" id="JAAIUW010000010">
    <property type="protein sequence ID" value="KAF7813162.1"/>
    <property type="molecule type" value="Genomic_DNA"/>
</dbReference>
<reference evidence="2" key="1">
    <citation type="submission" date="2020-09" db="EMBL/GenBank/DDBJ databases">
        <title>Genome-Enabled Discovery of Anthraquinone Biosynthesis in Senna tora.</title>
        <authorList>
            <person name="Kang S.-H."/>
            <person name="Pandey R.P."/>
            <person name="Lee C.-M."/>
            <person name="Sim J.-S."/>
            <person name="Jeong J.-T."/>
            <person name="Choi B.-S."/>
            <person name="Jung M."/>
            <person name="Ginzburg D."/>
            <person name="Zhao K."/>
            <person name="Won S.Y."/>
            <person name="Oh T.-J."/>
            <person name="Yu Y."/>
            <person name="Kim N.-H."/>
            <person name="Lee O.R."/>
            <person name="Lee T.-H."/>
            <person name="Bashyal P."/>
            <person name="Kim T.-S."/>
            <person name="Lee W.-H."/>
            <person name="Kawkins C."/>
            <person name="Kim C.-K."/>
            <person name="Kim J.S."/>
            <person name="Ahn B.O."/>
            <person name="Rhee S.Y."/>
            <person name="Sohng J.K."/>
        </authorList>
    </citation>
    <scope>NUCLEOTIDE SEQUENCE</scope>
    <source>
        <tissue evidence="2">Leaf</tissue>
    </source>
</reference>
<dbReference type="OrthoDB" id="1912561at2759"/>
<name>A0A834T1F1_9FABA</name>
<gene>
    <name evidence="2" type="ORF">G2W53_034138</name>
</gene>
<proteinExistence type="predicted"/>
<accession>A0A834T1F1</accession>
<dbReference type="PANTHER" id="PTHR47481">
    <property type="match status" value="1"/>
</dbReference>
<evidence type="ECO:0000313" key="3">
    <source>
        <dbReference type="Proteomes" id="UP000634136"/>
    </source>
</evidence>
<comment type="caution">
    <text evidence="2">The sequence shown here is derived from an EMBL/GenBank/DDBJ whole genome shotgun (WGS) entry which is preliminary data.</text>
</comment>
<protein>
    <submittedName>
        <fullName evidence="2">Retrovirus-related Pol polyprotein from transposon TNT 1-94</fullName>
    </submittedName>
</protein>
<feature type="domain" description="Retrovirus-related Pol polyprotein from transposon TNT 1-94-like beta-barrel" evidence="1">
    <location>
        <begin position="257"/>
        <end position="308"/>
    </location>
</feature>
<organism evidence="2 3">
    <name type="scientific">Senna tora</name>
    <dbReference type="NCBI Taxonomy" id="362788"/>
    <lineage>
        <taxon>Eukaryota</taxon>
        <taxon>Viridiplantae</taxon>
        <taxon>Streptophyta</taxon>
        <taxon>Embryophyta</taxon>
        <taxon>Tracheophyta</taxon>
        <taxon>Spermatophyta</taxon>
        <taxon>Magnoliopsida</taxon>
        <taxon>eudicotyledons</taxon>
        <taxon>Gunneridae</taxon>
        <taxon>Pentapetalae</taxon>
        <taxon>rosids</taxon>
        <taxon>fabids</taxon>
        <taxon>Fabales</taxon>
        <taxon>Fabaceae</taxon>
        <taxon>Caesalpinioideae</taxon>
        <taxon>Cassia clade</taxon>
        <taxon>Senna</taxon>
    </lineage>
</organism>
<dbReference type="Pfam" id="PF22936">
    <property type="entry name" value="Pol_BBD"/>
    <property type="match status" value="1"/>
</dbReference>
<evidence type="ECO:0000259" key="1">
    <source>
        <dbReference type="Pfam" id="PF22936"/>
    </source>
</evidence>
<evidence type="ECO:0000313" key="2">
    <source>
        <dbReference type="EMBL" id="KAF7813162.1"/>
    </source>
</evidence>